<keyword evidence="4" id="KW-1185">Reference proteome</keyword>
<feature type="signal peptide" evidence="2">
    <location>
        <begin position="1"/>
        <end position="22"/>
    </location>
</feature>
<evidence type="ECO:0000256" key="1">
    <source>
        <dbReference type="SAM" id="Phobius"/>
    </source>
</evidence>
<keyword evidence="1" id="KW-0472">Membrane</keyword>
<accession>A0A8S4AZN1</accession>
<organism evidence="3 4">
    <name type="scientific">Menidia menidia</name>
    <name type="common">Atlantic silverside</name>
    <dbReference type="NCBI Taxonomy" id="238744"/>
    <lineage>
        <taxon>Eukaryota</taxon>
        <taxon>Metazoa</taxon>
        <taxon>Chordata</taxon>
        <taxon>Craniata</taxon>
        <taxon>Vertebrata</taxon>
        <taxon>Euteleostomi</taxon>
        <taxon>Actinopterygii</taxon>
        <taxon>Neopterygii</taxon>
        <taxon>Teleostei</taxon>
        <taxon>Neoteleostei</taxon>
        <taxon>Acanthomorphata</taxon>
        <taxon>Ovalentaria</taxon>
        <taxon>Atherinomorphae</taxon>
        <taxon>Atheriniformes</taxon>
        <taxon>Atherinopsidae</taxon>
        <taxon>Menidiinae</taxon>
        <taxon>Menidia</taxon>
    </lineage>
</organism>
<dbReference type="Proteomes" id="UP000677803">
    <property type="component" value="Unassembled WGS sequence"/>
</dbReference>
<reference evidence="3" key="1">
    <citation type="submission" date="2021-05" db="EMBL/GenBank/DDBJ databases">
        <authorList>
            <person name="Tigano A."/>
        </authorList>
    </citation>
    <scope>NUCLEOTIDE SEQUENCE</scope>
</reference>
<dbReference type="PROSITE" id="PS51257">
    <property type="entry name" value="PROKAR_LIPOPROTEIN"/>
    <property type="match status" value="1"/>
</dbReference>
<feature type="chain" id="PRO_5035874310" evidence="2">
    <location>
        <begin position="23"/>
        <end position="139"/>
    </location>
</feature>
<dbReference type="EMBL" id="CAJRST010010001">
    <property type="protein sequence ID" value="CAG5903899.1"/>
    <property type="molecule type" value="Genomic_DNA"/>
</dbReference>
<keyword evidence="1" id="KW-1133">Transmembrane helix</keyword>
<gene>
    <name evidence="3" type="ORF">MMEN_LOCUS9334</name>
</gene>
<sequence length="139" mass="15269">MLGRIFFACLLLLLGLCGSGSSLSCRWMDHKFRQYSEQSLDLIEMMVSVLICALNGWLTPTLTLVNNQPVLCVMQGNNSTNSTEDEEEENRAAFPLHLYSQASKASNGICISGLFKPTGGAIVHYFLGPWKCEEASEAS</sequence>
<name>A0A8S4AZN1_9TELE</name>
<evidence type="ECO:0000313" key="4">
    <source>
        <dbReference type="Proteomes" id="UP000677803"/>
    </source>
</evidence>
<comment type="caution">
    <text evidence="3">The sequence shown here is derived from an EMBL/GenBank/DDBJ whole genome shotgun (WGS) entry which is preliminary data.</text>
</comment>
<evidence type="ECO:0000256" key="2">
    <source>
        <dbReference type="SAM" id="SignalP"/>
    </source>
</evidence>
<protein>
    <submittedName>
        <fullName evidence="3">(Atlantic silverside) hypothetical protein</fullName>
    </submittedName>
</protein>
<evidence type="ECO:0000313" key="3">
    <source>
        <dbReference type="EMBL" id="CAG5903899.1"/>
    </source>
</evidence>
<feature type="transmembrane region" description="Helical" evidence="1">
    <location>
        <begin position="46"/>
        <end position="65"/>
    </location>
</feature>
<proteinExistence type="predicted"/>
<dbReference type="AlphaFoldDB" id="A0A8S4AZN1"/>
<keyword evidence="2" id="KW-0732">Signal</keyword>
<keyword evidence="1" id="KW-0812">Transmembrane</keyword>